<gene>
    <name evidence="5" type="primary">xdhB</name>
    <name evidence="5" type="ORF">H8S57_06970</name>
</gene>
<dbReference type="SUPFAM" id="SSF55447">
    <property type="entry name" value="CO dehydrogenase flavoprotein C-terminal domain-like"/>
    <property type="match status" value="1"/>
</dbReference>
<dbReference type="PANTHER" id="PTHR42659">
    <property type="entry name" value="XANTHINE DEHYDROGENASE SUBUNIT C-RELATED"/>
    <property type="match status" value="1"/>
</dbReference>
<keyword evidence="6" id="KW-1185">Reference proteome</keyword>
<dbReference type="InterPro" id="IPR016167">
    <property type="entry name" value="FAD-bd_PCMH_sub1"/>
</dbReference>
<dbReference type="Gene3D" id="3.30.465.10">
    <property type="match status" value="1"/>
</dbReference>
<dbReference type="FunFam" id="3.30.465.10:FF:000017">
    <property type="entry name" value="Xanthine dehydrogenase, FAD binding subunit"/>
    <property type="match status" value="1"/>
</dbReference>
<dbReference type="EMBL" id="JACOPP010000007">
    <property type="protein sequence ID" value="MBC5733466.1"/>
    <property type="molecule type" value="Genomic_DNA"/>
</dbReference>
<evidence type="ECO:0000256" key="1">
    <source>
        <dbReference type="ARBA" id="ARBA00022630"/>
    </source>
</evidence>
<keyword evidence="3" id="KW-0560">Oxidoreductase</keyword>
<name>A0A8J6J651_9FIRM</name>
<dbReference type="RefSeq" id="WP_186907364.1">
    <property type="nucleotide sequence ID" value="NZ_JACOPP010000007.1"/>
</dbReference>
<sequence>MYDIASIYQARSVADAIRALQADPSALVIAGGTDVLIKVREGKLAGCSLVSIHGLGEELSGVTQASGGDIEIGPLTTFRGVAFDPVIRRCIPVLGEAVDQAGGPQLRAAGTIGGNVCNGITSADSASTLMALGAVLRVRSPRGEREVPIAQWYKGVGKVDLAHEELLVKIVIPRANCEGYTGHYIKYAMRSAMDIATLGVSCLVKLSADKRTVEEARLAFGVAGPVPMRACGAEAAVRGLPIGEAVGRIGRAALEDVHPRSSWRASKEFRLQLVEELSGRALREAARKGGAQI</sequence>
<dbReference type="GO" id="GO:0002197">
    <property type="term" value="C:xanthine dehydrogenase complex"/>
    <property type="evidence" value="ECO:0007669"/>
    <property type="project" value="InterPro"/>
</dbReference>
<comment type="caution">
    <text evidence="5">The sequence shown here is derived from an EMBL/GenBank/DDBJ whole genome shotgun (WGS) entry which is preliminary data.</text>
</comment>
<evidence type="ECO:0000259" key="4">
    <source>
        <dbReference type="PROSITE" id="PS51387"/>
    </source>
</evidence>
<feature type="domain" description="FAD-binding PCMH-type" evidence="4">
    <location>
        <begin position="1"/>
        <end position="177"/>
    </location>
</feature>
<dbReference type="InterPro" id="IPR036318">
    <property type="entry name" value="FAD-bd_PCMH-like_sf"/>
</dbReference>
<reference evidence="5" key="1">
    <citation type="submission" date="2020-08" db="EMBL/GenBank/DDBJ databases">
        <title>Genome public.</title>
        <authorList>
            <person name="Liu C."/>
            <person name="Sun Q."/>
        </authorList>
    </citation>
    <scope>NUCLEOTIDE SEQUENCE</scope>
    <source>
        <strain evidence="5">NSJ-51</strain>
    </source>
</reference>
<dbReference type="Pfam" id="PF00941">
    <property type="entry name" value="FAD_binding_5"/>
    <property type="match status" value="1"/>
</dbReference>
<dbReference type="InterPro" id="IPR016166">
    <property type="entry name" value="FAD-bd_PCMH"/>
</dbReference>
<dbReference type="AlphaFoldDB" id="A0A8J6J651"/>
<dbReference type="InterPro" id="IPR005107">
    <property type="entry name" value="CO_DH_flav_C"/>
</dbReference>
<accession>A0A8J6J651</accession>
<organism evidence="5 6">
    <name type="scientific">Lawsonibacter hominis</name>
    <dbReference type="NCBI Taxonomy" id="2763053"/>
    <lineage>
        <taxon>Bacteria</taxon>
        <taxon>Bacillati</taxon>
        <taxon>Bacillota</taxon>
        <taxon>Clostridia</taxon>
        <taxon>Eubacteriales</taxon>
        <taxon>Oscillospiraceae</taxon>
        <taxon>Lawsonibacter</taxon>
    </lineage>
</organism>
<evidence type="ECO:0000313" key="6">
    <source>
        <dbReference type="Proteomes" id="UP000661435"/>
    </source>
</evidence>
<dbReference type="NCBIfam" id="NF043083">
    <property type="entry name" value="XdhB_XDHase"/>
    <property type="match status" value="1"/>
</dbReference>
<protein>
    <submittedName>
        <fullName evidence="5">Xanthine dehydrogenase FAD-binding subunit XdhB</fullName>
    </submittedName>
</protein>
<dbReference type="Gene3D" id="3.30.43.10">
    <property type="entry name" value="Uridine Diphospho-n-acetylenolpyruvylglucosamine Reductase, domain 2"/>
    <property type="match status" value="1"/>
</dbReference>
<keyword evidence="2" id="KW-0274">FAD</keyword>
<dbReference type="PROSITE" id="PS51387">
    <property type="entry name" value="FAD_PCMH"/>
    <property type="match status" value="1"/>
</dbReference>
<dbReference type="InterPro" id="IPR036683">
    <property type="entry name" value="CO_DH_flav_C_dom_sf"/>
</dbReference>
<evidence type="ECO:0000256" key="2">
    <source>
        <dbReference type="ARBA" id="ARBA00022827"/>
    </source>
</evidence>
<dbReference type="InterPro" id="IPR002346">
    <property type="entry name" value="Mopterin_DH_FAD-bd"/>
</dbReference>
<keyword evidence="1" id="KW-0285">Flavoprotein</keyword>
<dbReference type="InterPro" id="IPR050031">
    <property type="entry name" value="XdhB_XDHase"/>
</dbReference>
<dbReference type="Gene3D" id="3.30.390.50">
    <property type="entry name" value="CO dehydrogenase flavoprotein, C-terminal domain"/>
    <property type="match status" value="1"/>
</dbReference>
<dbReference type="GO" id="GO:0071949">
    <property type="term" value="F:FAD binding"/>
    <property type="evidence" value="ECO:0007669"/>
    <property type="project" value="InterPro"/>
</dbReference>
<proteinExistence type="predicted"/>
<dbReference type="SUPFAM" id="SSF56176">
    <property type="entry name" value="FAD-binding/transporter-associated domain-like"/>
    <property type="match status" value="1"/>
</dbReference>
<dbReference type="GO" id="GO:0004854">
    <property type="term" value="F:xanthine dehydrogenase activity"/>
    <property type="evidence" value="ECO:0007669"/>
    <property type="project" value="InterPro"/>
</dbReference>
<dbReference type="SMART" id="SM01092">
    <property type="entry name" value="CO_deh_flav_C"/>
    <property type="match status" value="1"/>
</dbReference>
<dbReference type="InterPro" id="IPR051312">
    <property type="entry name" value="Diverse_Substr_Oxidored"/>
</dbReference>
<dbReference type="Pfam" id="PF03450">
    <property type="entry name" value="CO_deh_flav_C"/>
    <property type="match status" value="1"/>
</dbReference>
<evidence type="ECO:0000256" key="3">
    <source>
        <dbReference type="ARBA" id="ARBA00023002"/>
    </source>
</evidence>
<evidence type="ECO:0000313" key="5">
    <source>
        <dbReference type="EMBL" id="MBC5733466.1"/>
    </source>
</evidence>
<dbReference type="InterPro" id="IPR016169">
    <property type="entry name" value="FAD-bd_PCMH_sub2"/>
</dbReference>
<dbReference type="NCBIfam" id="NF007427">
    <property type="entry name" value="PRK09971.1"/>
    <property type="match status" value="1"/>
</dbReference>
<dbReference type="PANTHER" id="PTHR42659:SF9">
    <property type="entry name" value="XANTHINE DEHYDROGENASE FAD-BINDING SUBUNIT XDHB-RELATED"/>
    <property type="match status" value="1"/>
</dbReference>
<dbReference type="Proteomes" id="UP000661435">
    <property type="component" value="Unassembled WGS sequence"/>
</dbReference>